<organism evidence="2">
    <name type="scientific">Arundo donax</name>
    <name type="common">Giant reed</name>
    <name type="synonym">Donax arundinaceus</name>
    <dbReference type="NCBI Taxonomy" id="35708"/>
    <lineage>
        <taxon>Eukaryota</taxon>
        <taxon>Viridiplantae</taxon>
        <taxon>Streptophyta</taxon>
        <taxon>Embryophyta</taxon>
        <taxon>Tracheophyta</taxon>
        <taxon>Spermatophyta</taxon>
        <taxon>Magnoliopsida</taxon>
        <taxon>Liliopsida</taxon>
        <taxon>Poales</taxon>
        <taxon>Poaceae</taxon>
        <taxon>PACMAD clade</taxon>
        <taxon>Arundinoideae</taxon>
        <taxon>Arundineae</taxon>
        <taxon>Arundo</taxon>
    </lineage>
</organism>
<dbReference type="AlphaFoldDB" id="A0A0A9HBV6"/>
<dbReference type="EMBL" id="GBRH01163271">
    <property type="protein sequence ID" value="JAE34625.1"/>
    <property type="molecule type" value="Transcribed_RNA"/>
</dbReference>
<keyword evidence="1" id="KW-0812">Transmembrane</keyword>
<reference evidence="2" key="2">
    <citation type="journal article" date="2015" name="Data Brief">
        <title>Shoot transcriptome of the giant reed, Arundo donax.</title>
        <authorList>
            <person name="Barrero R.A."/>
            <person name="Guerrero F.D."/>
            <person name="Moolhuijzen P."/>
            <person name="Goolsby J.A."/>
            <person name="Tidwell J."/>
            <person name="Bellgard S.E."/>
            <person name="Bellgard M.I."/>
        </authorList>
    </citation>
    <scope>NUCLEOTIDE SEQUENCE</scope>
    <source>
        <tissue evidence="2">Shoot tissue taken approximately 20 cm above the soil surface</tissue>
    </source>
</reference>
<name>A0A0A9HBV6_ARUDO</name>
<evidence type="ECO:0000313" key="2">
    <source>
        <dbReference type="EMBL" id="JAE34625.1"/>
    </source>
</evidence>
<keyword evidence="1" id="KW-0472">Membrane</keyword>
<protein>
    <submittedName>
        <fullName evidence="2">Uncharacterized protein</fullName>
    </submittedName>
</protein>
<sequence length="32" mass="3496">MSVFIHELLSIIIFVSLGAPVMFSCSLLSARN</sequence>
<accession>A0A0A9HBV6</accession>
<proteinExistence type="predicted"/>
<reference evidence="2" key="1">
    <citation type="submission" date="2014-09" db="EMBL/GenBank/DDBJ databases">
        <authorList>
            <person name="Magalhaes I.L.F."/>
            <person name="Oliveira U."/>
            <person name="Santos F.R."/>
            <person name="Vidigal T.H.D.A."/>
            <person name="Brescovit A.D."/>
            <person name="Santos A.J."/>
        </authorList>
    </citation>
    <scope>NUCLEOTIDE SEQUENCE</scope>
    <source>
        <tissue evidence="2">Shoot tissue taken approximately 20 cm above the soil surface</tissue>
    </source>
</reference>
<feature type="transmembrane region" description="Helical" evidence="1">
    <location>
        <begin position="6"/>
        <end position="30"/>
    </location>
</feature>
<evidence type="ECO:0000256" key="1">
    <source>
        <dbReference type="SAM" id="Phobius"/>
    </source>
</evidence>
<keyword evidence="1" id="KW-1133">Transmembrane helix</keyword>